<accession>A0ABR4ZZJ1</accession>
<dbReference type="EMBL" id="JXAL01000034">
    <property type="protein sequence ID" value="KIL34230.1"/>
    <property type="molecule type" value="Genomic_DNA"/>
</dbReference>
<evidence type="ECO:0000313" key="1">
    <source>
        <dbReference type="EMBL" id="KIL34230.1"/>
    </source>
</evidence>
<sequence length="71" mass="8253">MDHIVEKPFAMMIQFFEPIPILLDDRELFPKLLNHAAEVGRQPTDLILSFESYANEEVTVHHLSGSLRQLY</sequence>
<evidence type="ECO:0000313" key="2">
    <source>
        <dbReference type="Proteomes" id="UP000054526"/>
    </source>
</evidence>
<organism evidence="1 2">
    <name type="scientific">Cohnella kolymensis</name>
    <dbReference type="NCBI Taxonomy" id="1590652"/>
    <lineage>
        <taxon>Bacteria</taxon>
        <taxon>Bacillati</taxon>
        <taxon>Bacillota</taxon>
        <taxon>Bacilli</taxon>
        <taxon>Bacillales</taxon>
        <taxon>Paenibacillaceae</taxon>
        <taxon>Cohnella</taxon>
    </lineage>
</organism>
<dbReference type="Proteomes" id="UP000054526">
    <property type="component" value="Unassembled WGS sequence"/>
</dbReference>
<gene>
    <name evidence="1" type="ORF">SD71_21565</name>
</gene>
<proteinExistence type="predicted"/>
<name>A0ABR4ZZJ1_9BACL</name>
<keyword evidence="2" id="KW-1185">Reference proteome</keyword>
<reference evidence="1 2" key="1">
    <citation type="submission" date="2014-12" db="EMBL/GenBank/DDBJ databases">
        <title>Draft genome sequence of Cohnella kolymensis strain B-2846.</title>
        <authorList>
            <person name="Karlyshev A.V."/>
            <person name="Kudryashova E.B."/>
        </authorList>
    </citation>
    <scope>NUCLEOTIDE SEQUENCE [LARGE SCALE GENOMIC DNA]</scope>
    <source>
        <strain evidence="1 2">VKM B-2846</strain>
    </source>
</reference>
<comment type="caution">
    <text evidence="1">The sequence shown here is derived from an EMBL/GenBank/DDBJ whole genome shotgun (WGS) entry which is preliminary data.</text>
</comment>
<protein>
    <submittedName>
        <fullName evidence="1">Uncharacterized protein</fullName>
    </submittedName>
</protein>